<keyword evidence="3 9" id="KW-0479">Metal-binding</keyword>
<dbReference type="CDD" id="cd04322">
    <property type="entry name" value="LysRS_N"/>
    <property type="match status" value="1"/>
</dbReference>
<reference evidence="13 15" key="2">
    <citation type="submission" date="2019-08" db="EMBL/GenBank/DDBJ databases">
        <title>Isolation and enrichment of carboxydotrophic bacteria from anaerobic sludge for the production of bio-based chemicals from syngas.</title>
        <authorList>
            <person name="Antares A.L."/>
            <person name="Moreira J."/>
            <person name="Diender M."/>
            <person name="Parshina S.N."/>
            <person name="Stams A.J.M."/>
            <person name="Alves M."/>
            <person name="Alves J.I."/>
            <person name="Sousa D.Z."/>
        </authorList>
    </citation>
    <scope>NUCLEOTIDE SEQUENCE [LARGE SCALE GENOMIC DNA]</scope>
    <source>
        <strain evidence="13 15">JM</strain>
    </source>
</reference>
<dbReference type="EMBL" id="VSLA01000028">
    <property type="protein sequence ID" value="TYC83972.1"/>
    <property type="molecule type" value="Genomic_DNA"/>
</dbReference>
<sequence>MTTENLSELLEIRRDKLKNLQDAGKNPFEQTSFNVSAHAKKVEAAYDDYEEKEVTMAGRIMSKRGQGKVSFYDLQDSTGRIQLFLKKDALPDIYDEIKTYDIGDIVGVKGEIFKTKMGQISVRVSELTLLSKSLQILPEKYHGLKDMELRYRQRYVDLIVNPEVKDVFQKRSLIMRKIREFYDSRDFIEVETPVLSNLAGGANARPFITHHNALDITLYCRIALELPLKRLIVGGFDKVYEMSRVFRNEGMDATHNPEFTLLESYEAYANYDDLMKMIEELYSFLAKEVNQSETVIYGDKEISLAAPFKRARMVDLVKEHTNVDFDVMTDVEVARAAAKELHVDVDGKNSVGEIMAEVFDEFVEDKLIQPTFVTMHPVEISPLAKKDPKDPRYTERFELYINGAECANAFSELNDPIDQKERFMSQVQKKTDGDDEAHPFDADFINALEVGLPPTGGLGIGIDRLVMLFTNQHSIRDVILFPTMKPID</sequence>
<dbReference type="GO" id="GO:0140096">
    <property type="term" value="F:catalytic activity, acting on a protein"/>
    <property type="evidence" value="ECO:0007669"/>
    <property type="project" value="UniProtKB-ARBA"/>
</dbReference>
<evidence type="ECO:0000256" key="2">
    <source>
        <dbReference type="ARBA" id="ARBA00022598"/>
    </source>
</evidence>
<dbReference type="FunFam" id="2.40.50.140:FF:000024">
    <property type="entry name" value="Lysine--tRNA ligase"/>
    <property type="match status" value="1"/>
</dbReference>
<organism evidence="12 14">
    <name type="scientific">Acetobacterium wieringae</name>
    <dbReference type="NCBI Taxonomy" id="52694"/>
    <lineage>
        <taxon>Bacteria</taxon>
        <taxon>Bacillati</taxon>
        <taxon>Bacillota</taxon>
        <taxon>Clostridia</taxon>
        <taxon>Eubacteriales</taxon>
        <taxon>Eubacteriaceae</taxon>
        <taxon>Acetobacterium</taxon>
    </lineage>
</organism>
<dbReference type="STRING" id="52694.ACWI_34400"/>
<dbReference type="EMBL" id="LKEU01000047">
    <property type="protein sequence ID" value="OFV69074.1"/>
    <property type="molecule type" value="Genomic_DNA"/>
</dbReference>
<dbReference type="GO" id="GO:0016740">
    <property type="term" value="F:transferase activity"/>
    <property type="evidence" value="ECO:0007669"/>
    <property type="project" value="UniProtKB-ARBA"/>
</dbReference>
<evidence type="ECO:0000256" key="4">
    <source>
        <dbReference type="ARBA" id="ARBA00022741"/>
    </source>
</evidence>
<dbReference type="NCBIfam" id="TIGR00499">
    <property type="entry name" value="lysS_bact"/>
    <property type="match status" value="1"/>
</dbReference>
<dbReference type="InterPro" id="IPR002313">
    <property type="entry name" value="Lys-tRNA-ligase_II"/>
</dbReference>
<dbReference type="CDD" id="cd00775">
    <property type="entry name" value="LysRS_core"/>
    <property type="match status" value="1"/>
</dbReference>
<dbReference type="Pfam" id="PF00152">
    <property type="entry name" value="tRNA-synt_2"/>
    <property type="match status" value="1"/>
</dbReference>
<dbReference type="Pfam" id="PF01336">
    <property type="entry name" value="tRNA_anti-codon"/>
    <property type="match status" value="1"/>
</dbReference>
<dbReference type="GO" id="GO:0005524">
    <property type="term" value="F:ATP binding"/>
    <property type="evidence" value="ECO:0007669"/>
    <property type="project" value="UniProtKB-UniRule"/>
</dbReference>
<evidence type="ECO:0000256" key="10">
    <source>
        <dbReference type="RuleBase" id="RU000336"/>
    </source>
</evidence>
<dbReference type="PRINTS" id="PR00982">
    <property type="entry name" value="TRNASYNTHLYS"/>
</dbReference>
<keyword evidence="6 9" id="KW-0648">Protein biosynthesis</keyword>
<dbReference type="InterPro" id="IPR044136">
    <property type="entry name" value="Lys-tRNA-ligase_II_N"/>
</dbReference>
<comment type="cofactor">
    <cofactor evidence="9 10">
        <name>Mg(2+)</name>
        <dbReference type="ChEBI" id="CHEBI:18420"/>
    </cofactor>
    <text evidence="9 10">Binds 3 Mg(2+) ions per subunit.</text>
</comment>
<dbReference type="Proteomes" id="UP000322619">
    <property type="component" value="Unassembled WGS sequence"/>
</dbReference>
<dbReference type="PANTHER" id="PTHR42918">
    <property type="entry name" value="LYSYL-TRNA SYNTHETASE"/>
    <property type="match status" value="1"/>
</dbReference>
<reference evidence="12 14" key="1">
    <citation type="submission" date="2015-09" db="EMBL/GenBank/DDBJ databases">
        <title>Genome sequence of Acetobacterium wieringae DSM 1911.</title>
        <authorList>
            <person name="Poehlein A."/>
            <person name="Bengelsdorf F.R."/>
            <person name="Schiel-Bengelsdorf B."/>
            <person name="Duerre P."/>
            <person name="Daniel R."/>
        </authorList>
    </citation>
    <scope>NUCLEOTIDE SEQUENCE [LARGE SCALE GENOMIC DNA]</scope>
    <source>
        <strain evidence="12 14">DSM 1911</strain>
    </source>
</reference>
<feature type="binding site" evidence="9">
    <location>
        <position position="405"/>
    </location>
    <ligand>
        <name>Mg(2+)</name>
        <dbReference type="ChEBI" id="CHEBI:18420"/>
        <label>1</label>
    </ligand>
</feature>
<dbReference type="GO" id="GO:0000287">
    <property type="term" value="F:magnesium ion binding"/>
    <property type="evidence" value="ECO:0007669"/>
    <property type="project" value="UniProtKB-UniRule"/>
</dbReference>
<dbReference type="SUPFAM" id="SSF55681">
    <property type="entry name" value="Class II aaRS and biotin synthetases"/>
    <property type="match status" value="1"/>
</dbReference>
<keyword evidence="9" id="KW-0963">Cytoplasm</keyword>
<feature type="binding site" evidence="9">
    <location>
        <position position="405"/>
    </location>
    <ligand>
        <name>Mg(2+)</name>
        <dbReference type="ChEBI" id="CHEBI:18420"/>
        <label>2</label>
    </ligand>
</feature>
<comment type="subunit">
    <text evidence="9">Homodimer.</text>
</comment>
<dbReference type="HAMAP" id="MF_00252">
    <property type="entry name" value="Lys_tRNA_synth_class2"/>
    <property type="match status" value="1"/>
</dbReference>
<dbReference type="GO" id="GO:0006430">
    <property type="term" value="P:lysyl-tRNA aminoacylation"/>
    <property type="evidence" value="ECO:0007669"/>
    <property type="project" value="UniProtKB-UniRule"/>
</dbReference>
<dbReference type="AlphaFoldDB" id="A0A1F2PDK1"/>
<evidence type="ECO:0000256" key="5">
    <source>
        <dbReference type="ARBA" id="ARBA00022840"/>
    </source>
</evidence>
<evidence type="ECO:0000313" key="14">
    <source>
        <dbReference type="Proteomes" id="UP000176244"/>
    </source>
</evidence>
<evidence type="ECO:0000256" key="8">
    <source>
        <dbReference type="ARBA" id="ARBA00048573"/>
    </source>
</evidence>
<dbReference type="Gene3D" id="3.30.930.10">
    <property type="entry name" value="Bira Bifunctional Protein, Domain 2"/>
    <property type="match status" value="1"/>
</dbReference>
<evidence type="ECO:0000256" key="1">
    <source>
        <dbReference type="ARBA" id="ARBA00008226"/>
    </source>
</evidence>
<dbReference type="Gene3D" id="2.40.50.140">
    <property type="entry name" value="Nucleic acid-binding proteins"/>
    <property type="match status" value="1"/>
</dbReference>
<evidence type="ECO:0000256" key="9">
    <source>
        <dbReference type="HAMAP-Rule" id="MF_00252"/>
    </source>
</evidence>
<dbReference type="InterPro" id="IPR006195">
    <property type="entry name" value="aa-tRNA-synth_II"/>
</dbReference>
<comment type="similarity">
    <text evidence="1 9">Belongs to the class-II aminoacyl-tRNA synthetase family.</text>
</comment>
<name>A0A1F2PDK1_9FIRM</name>
<evidence type="ECO:0000313" key="15">
    <source>
        <dbReference type="Proteomes" id="UP000322619"/>
    </source>
</evidence>
<dbReference type="OrthoDB" id="9801152at2"/>
<dbReference type="PROSITE" id="PS50862">
    <property type="entry name" value="AA_TRNA_LIGASE_II"/>
    <property type="match status" value="1"/>
</dbReference>
<dbReference type="NCBIfam" id="NF001756">
    <property type="entry name" value="PRK00484.1"/>
    <property type="match status" value="1"/>
</dbReference>
<proteinExistence type="inferred from homology"/>
<gene>
    <name evidence="9 12" type="primary">lysS</name>
    <name evidence="12" type="ORF">ACWI_34400</name>
    <name evidence="13" type="ORF">FXB42_15135</name>
</gene>
<protein>
    <recommendedName>
        <fullName evidence="9">Lysine--tRNA ligase</fullName>
        <ecNumber evidence="9">6.1.1.6</ecNumber>
    </recommendedName>
    <alternativeName>
        <fullName evidence="9">Lysyl-tRNA synthetase</fullName>
        <shortName evidence="9">LysRS</shortName>
    </alternativeName>
</protein>
<comment type="catalytic activity">
    <reaction evidence="8 9 10">
        <text>tRNA(Lys) + L-lysine + ATP = L-lysyl-tRNA(Lys) + AMP + diphosphate</text>
        <dbReference type="Rhea" id="RHEA:20792"/>
        <dbReference type="Rhea" id="RHEA-COMP:9696"/>
        <dbReference type="Rhea" id="RHEA-COMP:9697"/>
        <dbReference type="ChEBI" id="CHEBI:30616"/>
        <dbReference type="ChEBI" id="CHEBI:32551"/>
        <dbReference type="ChEBI" id="CHEBI:33019"/>
        <dbReference type="ChEBI" id="CHEBI:78442"/>
        <dbReference type="ChEBI" id="CHEBI:78529"/>
        <dbReference type="ChEBI" id="CHEBI:456215"/>
        <dbReference type="EC" id="6.1.1.6"/>
    </reaction>
</comment>
<dbReference type="InterPro" id="IPR004365">
    <property type="entry name" value="NA-bd_OB_tRNA"/>
</dbReference>
<dbReference type="InterPro" id="IPR012340">
    <property type="entry name" value="NA-bd_OB-fold"/>
</dbReference>
<dbReference type="RefSeq" id="WP_070372683.1">
    <property type="nucleotide sequence ID" value="NZ_JAYFRG010000034.1"/>
</dbReference>
<dbReference type="InterPro" id="IPR045864">
    <property type="entry name" value="aa-tRNA-synth_II/BPL/LPL"/>
</dbReference>
<dbReference type="GO" id="GO:0005829">
    <property type="term" value="C:cytosol"/>
    <property type="evidence" value="ECO:0007669"/>
    <property type="project" value="TreeGrafter"/>
</dbReference>
<dbReference type="PANTHER" id="PTHR42918:SF15">
    <property type="entry name" value="LYSINE--TRNA LIGASE, CHLOROPLASTIC_MITOCHONDRIAL"/>
    <property type="match status" value="1"/>
</dbReference>
<feature type="binding site" evidence="9">
    <location>
        <position position="398"/>
    </location>
    <ligand>
        <name>Mg(2+)</name>
        <dbReference type="ChEBI" id="CHEBI:18420"/>
        <label>1</label>
    </ligand>
</feature>
<dbReference type="GO" id="GO:0000049">
    <property type="term" value="F:tRNA binding"/>
    <property type="evidence" value="ECO:0007669"/>
    <property type="project" value="TreeGrafter"/>
</dbReference>
<keyword evidence="9 10" id="KW-0460">Magnesium</keyword>
<accession>A0A1F2PDK1</accession>
<evidence type="ECO:0000256" key="7">
    <source>
        <dbReference type="ARBA" id="ARBA00023146"/>
    </source>
</evidence>
<dbReference type="InterPro" id="IPR018149">
    <property type="entry name" value="Lys-tRNA-synth_II_C"/>
</dbReference>
<comment type="caution">
    <text evidence="12">The sequence shown here is derived from an EMBL/GenBank/DDBJ whole genome shotgun (WGS) entry which is preliminary data.</text>
</comment>
<keyword evidence="5 9" id="KW-0067">ATP-binding</keyword>
<evidence type="ECO:0000256" key="3">
    <source>
        <dbReference type="ARBA" id="ARBA00022723"/>
    </source>
</evidence>
<evidence type="ECO:0000256" key="6">
    <source>
        <dbReference type="ARBA" id="ARBA00022917"/>
    </source>
</evidence>
<evidence type="ECO:0000313" key="12">
    <source>
        <dbReference type="EMBL" id="OFV69074.1"/>
    </source>
</evidence>
<dbReference type="SUPFAM" id="SSF50249">
    <property type="entry name" value="Nucleic acid-binding proteins"/>
    <property type="match status" value="1"/>
</dbReference>
<keyword evidence="4 9" id="KW-0547">Nucleotide-binding</keyword>
<comment type="subcellular location">
    <subcellularLocation>
        <location evidence="9">Cytoplasm</location>
    </subcellularLocation>
</comment>
<keyword evidence="2 9" id="KW-0436">Ligase</keyword>
<evidence type="ECO:0000259" key="11">
    <source>
        <dbReference type="PROSITE" id="PS50862"/>
    </source>
</evidence>
<dbReference type="GO" id="GO:0004824">
    <property type="term" value="F:lysine-tRNA ligase activity"/>
    <property type="evidence" value="ECO:0007669"/>
    <property type="project" value="UniProtKB-UniRule"/>
</dbReference>
<evidence type="ECO:0000313" key="13">
    <source>
        <dbReference type="EMBL" id="TYC83972.1"/>
    </source>
</evidence>
<dbReference type="EC" id="6.1.1.6" evidence="9"/>
<keyword evidence="7 9" id="KW-0030">Aminoacyl-tRNA synthetase</keyword>
<dbReference type="Proteomes" id="UP000176244">
    <property type="component" value="Unassembled WGS sequence"/>
</dbReference>
<dbReference type="InterPro" id="IPR004364">
    <property type="entry name" value="Aa-tRNA-synt_II"/>
</dbReference>
<feature type="domain" description="Aminoacyl-transfer RNA synthetases class-II family profile" evidence="11">
    <location>
        <begin position="171"/>
        <end position="486"/>
    </location>
</feature>